<feature type="transmembrane region" description="Helical" evidence="8">
    <location>
        <begin position="56"/>
        <end position="76"/>
    </location>
</feature>
<keyword evidence="7" id="KW-1278">Translocase</keyword>
<dbReference type="SUPFAM" id="SSF81665">
    <property type="entry name" value="Calcium ATPase, transmembrane domain M"/>
    <property type="match status" value="1"/>
</dbReference>
<reference evidence="9 10" key="1">
    <citation type="submission" date="2019-03" db="EMBL/GenBank/DDBJ databases">
        <title>Single cell metagenomics reveals metabolic interactions within the superorganism composed of flagellate Streblomastix strix and complex community of Bacteroidetes bacteria on its surface.</title>
        <authorList>
            <person name="Treitli S.C."/>
            <person name="Kolisko M."/>
            <person name="Husnik F."/>
            <person name="Keeling P."/>
            <person name="Hampl V."/>
        </authorList>
    </citation>
    <scope>NUCLEOTIDE SEQUENCE [LARGE SCALE GENOMIC DNA]</scope>
    <source>
        <strain evidence="9">ST1C</strain>
    </source>
</reference>
<keyword evidence="2" id="KW-0597">Phosphoprotein</keyword>
<dbReference type="PANTHER" id="PTHR45630:SF8">
    <property type="entry name" value="CATION-TRANSPORTING ATPASE"/>
    <property type="match status" value="1"/>
</dbReference>
<organism evidence="9 10">
    <name type="scientific">Streblomastix strix</name>
    <dbReference type="NCBI Taxonomy" id="222440"/>
    <lineage>
        <taxon>Eukaryota</taxon>
        <taxon>Metamonada</taxon>
        <taxon>Preaxostyla</taxon>
        <taxon>Oxymonadida</taxon>
        <taxon>Streblomastigidae</taxon>
        <taxon>Streblomastix</taxon>
    </lineage>
</organism>
<name>A0A5J4WFE9_9EUKA</name>
<evidence type="ECO:0000256" key="5">
    <source>
        <dbReference type="ARBA" id="ARBA00022840"/>
    </source>
</evidence>
<keyword evidence="6" id="KW-0460">Magnesium</keyword>
<proteinExistence type="predicted"/>
<comment type="caution">
    <text evidence="9">The sequence shown here is derived from an EMBL/GenBank/DDBJ whole genome shotgun (WGS) entry which is preliminary data.</text>
</comment>
<accession>A0A5J4WFE9</accession>
<dbReference type="AlphaFoldDB" id="A0A5J4WFE9"/>
<comment type="subcellular location">
    <subcellularLocation>
        <location evidence="1">Membrane</location>
        <topology evidence="1">Multi-pass membrane protein</topology>
    </subcellularLocation>
</comment>
<evidence type="ECO:0000256" key="4">
    <source>
        <dbReference type="ARBA" id="ARBA00022741"/>
    </source>
</evidence>
<feature type="transmembrane region" description="Helical" evidence="8">
    <location>
        <begin position="206"/>
        <end position="230"/>
    </location>
</feature>
<keyword evidence="4" id="KW-0547">Nucleotide-binding</keyword>
<dbReference type="InterPro" id="IPR023298">
    <property type="entry name" value="ATPase_P-typ_TM_dom_sf"/>
</dbReference>
<dbReference type="EMBL" id="SNRW01002185">
    <property type="protein sequence ID" value="KAA6393608.1"/>
    <property type="molecule type" value="Genomic_DNA"/>
</dbReference>
<evidence type="ECO:0000313" key="9">
    <source>
        <dbReference type="EMBL" id="KAA6393608.1"/>
    </source>
</evidence>
<protein>
    <submittedName>
        <fullName evidence="9">Putative Cation-transporting ATPase 13A3/4/5</fullName>
    </submittedName>
</protein>
<sequence length="256" mass="29257">MSKVLTDICNIMSHTSNGLNNIEVSISPIWLMFIEGLHPFTVFQKFSIIVQSIYDYYYYAALIFLITVFSVILSLYQTRLNMRQLQELTRFECPVAIYRRSEDESVLIGESDAVIITGIPIDESVLDIVRSGISELEILRMDLNKQHILFGGTRVIRAHDTTSGSSNDVPLCVALRTGFSTAKGQSVRLILFQNHRPQFKLYEDSFIFIGIPALMALLDFIIIVIMQTLFGIDNQEIIFRADIQQQSLFLQIYQQI</sequence>
<dbReference type="InterPro" id="IPR006544">
    <property type="entry name" value="P-type_TPase_V"/>
</dbReference>
<keyword evidence="8" id="KW-0812">Transmembrane</keyword>
<evidence type="ECO:0000313" key="10">
    <source>
        <dbReference type="Proteomes" id="UP000324800"/>
    </source>
</evidence>
<dbReference type="Gene3D" id="2.70.150.10">
    <property type="entry name" value="Calcium-transporting ATPase, cytoplasmic transduction domain A"/>
    <property type="match status" value="1"/>
</dbReference>
<gene>
    <name evidence="9" type="ORF">EZS28_010863</name>
</gene>
<keyword evidence="8" id="KW-1133">Transmembrane helix</keyword>
<evidence type="ECO:0000256" key="6">
    <source>
        <dbReference type="ARBA" id="ARBA00022842"/>
    </source>
</evidence>
<dbReference type="GO" id="GO:0019829">
    <property type="term" value="F:ATPase-coupled monoatomic cation transmembrane transporter activity"/>
    <property type="evidence" value="ECO:0007669"/>
    <property type="project" value="TreeGrafter"/>
</dbReference>
<dbReference type="OrthoDB" id="48943at2759"/>
<dbReference type="GO" id="GO:0005524">
    <property type="term" value="F:ATP binding"/>
    <property type="evidence" value="ECO:0007669"/>
    <property type="project" value="UniProtKB-KW"/>
</dbReference>
<dbReference type="GO" id="GO:0016020">
    <property type="term" value="C:membrane"/>
    <property type="evidence" value="ECO:0007669"/>
    <property type="project" value="UniProtKB-SubCell"/>
</dbReference>
<dbReference type="GO" id="GO:0046872">
    <property type="term" value="F:metal ion binding"/>
    <property type="evidence" value="ECO:0007669"/>
    <property type="project" value="UniProtKB-KW"/>
</dbReference>
<dbReference type="GO" id="GO:0140358">
    <property type="term" value="F:P-type transmembrane transporter activity"/>
    <property type="evidence" value="ECO:0007669"/>
    <property type="project" value="InterPro"/>
</dbReference>
<keyword evidence="3" id="KW-0479">Metal-binding</keyword>
<evidence type="ECO:0000256" key="7">
    <source>
        <dbReference type="ARBA" id="ARBA00022967"/>
    </source>
</evidence>
<evidence type="ECO:0000256" key="1">
    <source>
        <dbReference type="ARBA" id="ARBA00004141"/>
    </source>
</evidence>
<evidence type="ECO:0000256" key="8">
    <source>
        <dbReference type="SAM" id="Phobius"/>
    </source>
</evidence>
<evidence type="ECO:0000256" key="2">
    <source>
        <dbReference type="ARBA" id="ARBA00022553"/>
    </source>
</evidence>
<dbReference type="Proteomes" id="UP000324800">
    <property type="component" value="Unassembled WGS sequence"/>
</dbReference>
<evidence type="ECO:0000256" key="3">
    <source>
        <dbReference type="ARBA" id="ARBA00022723"/>
    </source>
</evidence>
<dbReference type="PANTHER" id="PTHR45630">
    <property type="entry name" value="CATION-TRANSPORTING ATPASE-RELATED"/>
    <property type="match status" value="1"/>
</dbReference>
<keyword evidence="8" id="KW-0472">Membrane</keyword>
<keyword evidence="5" id="KW-0067">ATP-binding</keyword>